<dbReference type="Proteomes" id="UP001500840">
    <property type="component" value="Unassembled WGS sequence"/>
</dbReference>
<dbReference type="EMBL" id="BAABGA010000030">
    <property type="protein sequence ID" value="GAA4453117.1"/>
    <property type="molecule type" value="Genomic_DNA"/>
</dbReference>
<name>A0ABP8MQU0_9BACT</name>
<proteinExistence type="predicted"/>
<protein>
    <submittedName>
        <fullName evidence="1">Uncharacterized protein</fullName>
    </submittedName>
</protein>
<reference evidence="2" key="1">
    <citation type="journal article" date="2019" name="Int. J. Syst. Evol. Microbiol.">
        <title>The Global Catalogue of Microorganisms (GCM) 10K type strain sequencing project: providing services to taxonomists for standard genome sequencing and annotation.</title>
        <authorList>
            <consortium name="The Broad Institute Genomics Platform"/>
            <consortium name="The Broad Institute Genome Sequencing Center for Infectious Disease"/>
            <person name="Wu L."/>
            <person name="Ma J."/>
        </authorList>
    </citation>
    <scope>NUCLEOTIDE SEQUENCE [LARGE SCALE GENOMIC DNA]</scope>
    <source>
        <strain evidence="2">JCM 17759</strain>
    </source>
</reference>
<evidence type="ECO:0000313" key="1">
    <source>
        <dbReference type="EMBL" id="GAA4453117.1"/>
    </source>
</evidence>
<evidence type="ECO:0000313" key="2">
    <source>
        <dbReference type="Proteomes" id="UP001500840"/>
    </source>
</evidence>
<organism evidence="1 2">
    <name type="scientific">Novipirellula rosea</name>
    <dbReference type="NCBI Taxonomy" id="1031540"/>
    <lineage>
        <taxon>Bacteria</taxon>
        <taxon>Pseudomonadati</taxon>
        <taxon>Planctomycetota</taxon>
        <taxon>Planctomycetia</taxon>
        <taxon>Pirellulales</taxon>
        <taxon>Pirellulaceae</taxon>
        <taxon>Novipirellula</taxon>
    </lineage>
</organism>
<accession>A0ABP8MQU0</accession>
<sequence length="76" mass="8227">MVRRLRSVGTSQPSPEIVALFNRVTARLLVKRAVAVLESTIAKTPMMVGCFRPVVLLPVSLVANIPVSQLESILGE</sequence>
<keyword evidence="2" id="KW-1185">Reference proteome</keyword>
<gene>
    <name evidence="1" type="ORF">GCM10023156_23510</name>
</gene>
<comment type="caution">
    <text evidence="1">The sequence shown here is derived from an EMBL/GenBank/DDBJ whole genome shotgun (WGS) entry which is preliminary data.</text>
</comment>